<keyword evidence="3" id="KW-1133">Transmembrane helix</keyword>
<keyword evidence="11" id="KW-1185">Reference proteome</keyword>
<dbReference type="SMART" id="SM00283">
    <property type="entry name" value="MA"/>
    <property type="match status" value="1"/>
</dbReference>
<evidence type="ECO:0000256" key="6">
    <source>
        <dbReference type="ARBA" id="ARBA00029447"/>
    </source>
</evidence>
<organism evidence="10 11">
    <name type="scientific">Nitrogeniibacter mangrovi</name>
    <dbReference type="NCBI Taxonomy" id="2016596"/>
    <lineage>
        <taxon>Bacteria</taxon>
        <taxon>Pseudomonadati</taxon>
        <taxon>Pseudomonadota</taxon>
        <taxon>Betaproteobacteria</taxon>
        <taxon>Rhodocyclales</taxon>
        <taxon>Zoogloeaceae</taxon>
        <taxon>Nitrogeniibacter</taxon>
    </lineage>
</organism>
<keyword evidence="2" id="KW-0812">Transmembrane</keyword>
<protein>
    <submittedName>
        <fullName evidence="10">Methyl-accepting chemotaxis protein</fullName>
    </submittedName>
</protein>
<evidence type="ECO:0000313" key="10">
    <source>
        <dbReference type="EMBL" id="QID17314.1"/>
    </source>
</evidence>
<dbReference type="SUPFAM" id="SSF58104">
    <property type="entry name" value="Methyl-accepting chemotaxis protein (MCP) signaling domain"/>
    <property type="match status" value="1"/>
</dbReference>
<dbReference type="EMBL" id="CP048836">
    <property type="protein sequence ID" value="QID17314.1"/>
    <property type="molecule type" value="Genomic_DNA"/>
</dbReference>
<sequence>MIGMILSGGLQVEPWALVLAVLGTGVGVWSARELRQVDACLDALAAHTVRLQQGDFITRIEPPRVVALQPLVARYNALSRTMAGLVAHFARLAQELASVAGESSVNADKGDESARAQRDLTHSSAAAIEQFSCSMRTAGDLAAGAAEEASCTGIAAQENAVVTDRLKSTLQTLSQSVADSARDARQLAEGYRQIETITALISEIADQTNLLSLNAAIEAARAGDTGRGFAVVADEVRKLADRTANATGDIDAIVQRLRGYVESMESGMRATGDRAECSVLEADAAAHALGAMADQSRRMRDMVHGIAEAMREQGVASQAIAGDVEHVADLADRNELMSRENSELARYLQQLAGQLRDVLTPYRYE</sequence>
<dbReference type="Gene3D" id="1.10.287.950">
    <property type="entry name" value="Methyl-accepting chemotaxis protein"/>
    <property type="match status" value="1"/>
</dbReference>
<dbReference type="GO" id="GO:0016020">
    <property type="term" value="C:membrane"/>
    <property type="evidence" value="ECO:0007669"/>
    <property type="project" value="UniProtKB-SubCell"/>
</dbReference>
<evidence type="ECO:0000256" key="7">
    <source>
        <dbReference type="PROSITE-ProRule" id="PRU00284"/>
    </source>
</evidence>
<name>A0A6C1B531_9RHOO</name>
<evidence type="ECO:0000259" key="8">
    <source>
        <dbReference type="PROSITE" id="PS50111"/>
    </source>
</evidence>
<dbReference type="PROSITE" id="PS50111">
    <property type="entry name" value="CHEMOTAXIS_TRANSDUC_2"/>
    <property type="match status" value="1"/>
</dbReference>
<feature type="domain" description="Methyl-accepting transducer" evidence="8">
    <location>
        <begin position="92"/>
        <end position="328"/>
    </location>
</feature>
<dbReference type="KEGG" id="azq:G3580_06440"/>
<dbReference type="AlphaFoldDB" id="A0A6C1B531"/>
<dbReference type="GO" id="GO:0007165">
    <property type="term" value="P:signal transduction"/>
    <property type="evidence" value="ECO:0007669"/>
    <property type="project" value="UniProtKB-KW"/>
</dbReference>
<proteinExistence type="inferred from homology"/>
<reference evidence="10 11" key="1">
    <citation type="submission" date="2020-02" db="EMBL/GenBank/DDBJ databases">
        <title>Nitrogenibacter mangrovi gen. nov., sp. nov. isolated from mangrove sediment, a denitrifying betaproteobacterium.</title>
        <authorList>
            <person name="Liao H."/>
            <person name="Tian Y."/>
        </authorList>
    </citation>
    <scope>NUCLEOTIDE SEQUENCE [LARGE SCALE GENOMIC DNA]</scope>
    <source>
        <strain evidence="10 11">M9-3-2</strain>
    </source>
</reference>
<dbReference type="Proteomes" id="UP000501991">
    <property type="component" value="Chromosome"/>
</dbReference>
<dbReference type="InterPro" id="IPR003660">
    <property type="entry name" value="HAMP_dom"/>
</dbReference>
<evidence type="ECO:0000256" key="3">
    <source>
        <dbReference type="ARBA" id="ARBA00022989"/>
    </source>
</evidence>
<dbReference type="InterPro" id="IPR004089">
    <property type="entry name" value="MCPsignal_dom"/>
</dbReference>
<comment type="similarity">
    <text evidence="6">Belongs to the methyl-accepting chemotaxis (MCP) protein family.</text>
</comment>
<feature type="domain" description="HAMP" evidence="9">
    <location>
        <begin position="35"/>
        <end position="87"/>
    </location>
</feature>
<gene>
    <name evidence="10" type="ORF">G3580_06440</name>
</gene>
<keyword evidence="5 7" id="KW-0807">Transducer</keyword>
<comment type="subcellular location">
    <subcellularLocation>
        <location evidence="1">Membrane</location>
        <topology evidence="1">Multi-pass membrane protein</topology>
    </subcellularLocation>
</comment>
<evidence type="ECO:0000256" key="1">
    <source>
        <dbReference type="ARBA" id="ARBA00004141"/>
    </source>
</evidence>
<evidence type="ECO:0000256" key="2">
    <source>
        <dbReference type="ARBA" id="ARBA00022692"/>
    </source>
</evidence>
<evidence type="ECO:0000256" key="5">
    <source>
        <dbReference type="ARBA" id="ARBA00023224"/>
    </source>
</evidence>
<evidence type="ECO:0000313" key="11">
    <source>
        <dbReference type="Proteomes" id="UP000501991"/>
    </source>
</evidence>
<dbReference type="PROSITE" id="PS50885">
    <property type="entry name" value="HAMP"/>
    <property type="match status" value="1"/>
</dbReference>
<dbReference type="PANTHER" id="PTHR32089:SF119">
    <property type="entry name" value="METHYL-ACCEPTING CHEMOTAXIS PROTEIN CTPL"/>
    <property type="match status" value="1"/>
</dbReference>
<keyword evidence="4" id="KW-0472">Membrane</keyword>
<dbReference type="Pfam" id="PF00015">
    <property type="entry name" value="MCPsignal"/>
    <property type="match status" value="1"/>
</dbReference>
<evidence type="ECO:0000256" key="4">
    <source>
        <dbReference type="ARBA" id="ARBA00023136"/>
    </source>
</evidence>
<dbReference type="PANTHER" id="PTHR32089">
    <property type="entry name" value="METHYL-ACCEPTING CHEMOTAXIS PROTEIN MCPB"/>
    <property type="match status" value="1"/>
</dbReference>
<evidence type="ECO:0000259" key="9">
    <source>
        <dbReference type="PROSITE" id="PS50885"/>
    </source>
</evidence>
<accession>A0A6C1B531</accession>